<name>A0A0E9WGR0_ANGAN</name>
<protein>
    <submittedName>
        <fullName evidence="1">Uncharacterized protein</fullName>
    </submittedName>
</protein>
<organism evidence="1">
    <name type="scientific">Anguilla anguilla</name>
    <name type="common">European freshwater eel</name>
    <name type="synonym">Muraena anguilla</name>
    <dbReference type="NCBI Taxonomy" id="7936"/>
    <lineage>
        <taxon>Eukaryota</taxon>
        <taxon>Metazoa</taxon>
        <taxon>Chordata</taxon>
        <taxon>Craniata</taxon>
        <taxon>Vertebrata</taxon>
        <taxon>Euteleostomi</taxon>
        <taxon>Actinopterygii</taxon>
        <taxon>Neopterygii</taxon>
        <taxon>Teleostei</taxon>
        <taxon>Anguilliformes</taxon>
        <taxon>Anguillidae</taxon>
        <taxon>Anguilla</taxon>
    </lineage>
</organism>
<dbReference type="EMBL" id="GBXM01019101">
    <property type="protein sequence ID" value="JAH89476.1"/>
    <property type="molecule type" value="Transcribed_RNA"/>
</dbReference>
<dbReference type="AlphaFoldDB" id="A0A0E9WGR0"/>
<proteinExistence type="predicted"/>
<accession>A0A0E9WGR0</accession>
<sequence>MIYQNVCNIIRFTASCTIDFNLFKYYYLNNVFCVPCTK</sequence>
<reference evidence="1" key="1">
    <citation type="submission" date="2014-11" db="EMBL/GenBank/DDBJ databases">
        <authorList>
            <person name="Amaro Gonzalez C."/>
        </authorList>
    </citation>
    <scope>NUCLEOTIDE SEQUENCE</scope>
</reference>
<reference evidence="1" key="2">
    <citation type="journal article" date="2015" name="Fish Shellfish Immunol.">
        <title>Early steps in the European eel (Anguilla anguilla)-Vibrio vulnificus interaction in the gills: Role of the RtxA13 toxin.</title>
        <authorList>
            <person name="Callol A."/>
            <person name="Pajuelo D."/>
            <person name="Ebbesson L."/>
            <person name="Teles M."/>
            <person name="MacKenzie S."/>
            <person name="Amaro C."/>
        </authorList>
    </citation>
    <scope>NUCLEOTIDE SEQUENCE</scope>
</reference>
<evidence type="ECO:0000313" key="1">
    <source>
        <dbReference type="EMBL" id="JAH89476.1"/>
    </source>
</evidence>